<name>A0AB37UQ71_9CYAN</name>
<organism evidence="1 2">
    <name type="scientific">Chroococcidiopsis cubana SAG 39.79</name>
    <dbReference type="NCBI Taxonomy" id="388085"/>
    <lineage>
        <taxon>Bacteria</taxon>
        <taxon>Bacillati</taxon>
        <taxon>Cyanobacteriota</taxon>
        <taxon>Cyanophyceae</taxon>
        <taxon>Chroococcidiopsidales</taxon>
        <taxon>Chroococcidiopsidaceae</taxon>
        <taxon>Chroococcidiopsis</taxon>
    </lineage>
</organism>
<comment type="caution">
    <text evidence="1">The sequence shown here is derived from an EMBL/GenBank/DDBJ whole genome shotgun (WGS) entry which is preliminary data.</text>
</comment>
<accession>A0AB37UQ71</accession>
<evidence type="ECO:0000313" key="1">
    <source>
        <dbReference type="EMBL" id="RUT13543.1"/>
    </source>
</evidence>
<dbReference type="EMBL" id="RSCK01000006">
    <property type="protein sequence ID" value="RUT13543.1"/>
    <property type="molecule type" value="Genomic_DNA"/>
</dbReference>
<sequence>MLTHIAFYEKNIERVLELFPQLKEWEQSRFRQALAKAIETTHPQMAIALYKQLATQAIEQKNRSAYREAVQHLQRIKAVCESCNTQSDWTGITQLRSQYPTLRALHDELSKAKL</sequence>
<proteinExistence type="predicted"/>
<dbReference type="RefSeq" id="WP_127022573.1">
    <property type="nucleotide sequence ID" value="NZ_JAVKZF010000002.1"/>
</dbReference>
<protein>
    <submittedName>
        <fullName evidence="1">Uncharacterized protein</fullName>
    </submittedName>
</protein>
<dbReference type="Proteomes" id="UP000282574">
    <property type="component" value="Unassembled WGS sequence"/>
</dbReference>
<evidence type="ECO:0000313" key="2">
    <source>
        <dbReference type="Proteomes" id="UP000282574"/>
    </source>
</evidence>
<keyword evidence="2" id="KW-1185">Reference proteome</keyword>
<gene>
    <name evidence="1" type="ORF">DSM107010_11660</name>
</gene>
<reference evidence="1 2" key="1">
    <citation type="journal article" date="2019" name="Genome Biol. Evol.">
        <title>Day and night: Metabolic profiles and evolutionary relationships of six axenic non-marine cyanobacteria.</title>
        <authorList>
            <person name="Will S.E."/>
            <person name="Henke P."/>
            <person name="Boedeker C."/>
            <person name="Huang S."/>
            <person name="Brinkmann H."/>
            <person name="Rohde M."/>
            <person name="Jarek M."/>
            <person name="Friedl T."/>
            <person name="Seufert S."/>
            <person name="Schumacher M."/>
            <person name="Overmann J."/>
            <person name="Neumann-Schaal M."/>
            <person name="Petersen J."/>
        </authorList>
    </citation>
    <scope>NUCLEOTIDE SEQUENCE [LARGE SCALE GENOMIC DNA]</scope>
    <source>
        <strain evidence="1 2">SAG 39.79</strain>
    </source>
</reference>
<dbReference type="AlphaFoldDB" id="A0AB37UQ71"/>